<comment type="caution">
    <text evidence="3">The sequence shown here is derived from an EMBL/GenBank/DDBJ whole genome shotgun (WGS) entry which is preliminary data.</text>
</comment>
<accession>A0A502BZP0</accession>
<evidence type="ECO:0000256" key="1">
    <source>
        <dbReference type="ARBA" id="ARBA00010645"/>
    </source>
</evidence>
<gene>
    <name evidence="3" type="ORF">EAH88_15180</name>
</gene>
<dbReference type="PANTHER" id="PTHR37483:SF1">
    <property type="entry name" value="UPF0125 PROTEIN RATB"/>
    <property type="match status" value="1"/>
</dbReference>
<dbReference type="EMBL" id="RCZO01000009">
    <property type="protein sequence ID" value="TPG05973.1"/>
    <property type="molecule type" value="Genomic_DNA"/>
</dbReference>
<organism evidence="3 4">
    <name type="scientific">Rhodanobacter glycinis</name>
    <dbReference type="NCBI Taxonomy" id="582702"/>
    <lineage>
        <taxon>Bacteria</taxon>
        <taxon>Pseudomonadati</taxon>
        <taxon>Pseudomonadota</taxon>
        <taxon>Gammaproteobacteria</taxon>
        <taxon>Lysobacterales</taxon>
        <taxon>Rhodanobacteraceae</taxon>
        <taxon>Rhodanobacter</taxon>
    </lineage>
</organism>
<evidence type="ECO:0000256" key="2">
    <source>
        <dbReference type="HAMAP-Rule" id="MF_00460"/>
    </source>
</evidence>
<dbReference type="PANTHER" id="PTHR37483">
    <property type="entry name" value="UPF0125 PROTEIN RATB"/>
    <property type="match status" value="1"/>
</dbReference>
<dbReference type="InterPro" id="IPR037021">
    <property type="entry name" value="RnfH_sf"/>
</dbReference>
<name>A0A502BZP0_9GAMM</name>
<dbReference type="Pfam" id="PF03658">
    <property type="entry name" value="Ub-RnfH"/>
    <property type="match status" value="1"/>
</dbReference>
<dbReference type="OrthoDB" id="9796575at2"/>
<dbReference type="InterPro" id="IPR016155">
    <property type="entry name" value="Mopterin_synth/thiamin_S_b"/>
</dbReference>
<dbReference type="HAMAP" id="MF_00460">
    <property type="entry name" value="UPF0125_RnfH"/>
    <property type="match status" value="1"/>
</dbReference>
<dbReference type="SUPFAM" id="SSF54285">
    <property type="entry name" value="MoaD/ThiS"/>
    <property type="match status" value="1"/>
</dbReference>
<dbReference type="Proteomes" id="UP000319486">
    <property type="component" value="Unassembled WGS sequence"/>
</dbReference>
<dbReference type="NCBIfam" id="NF002490">
    <property type="entry name" value="PRK01777.1"/>
    <property type="match status" value="1"/>
</dbReference>
<dbReference type="AlphaFoldDB" id="A0A502BZP0"/>
<dbReference type="RefSeq" id="WP_140654233.1">
    <property type="nucleotide sequence ID" value="NZ_RCZB01000001.1"/>
</dbReference>
<proteinExistence type="inferred from homology"/>
<evidence type="ECO:0000313" key="3">
    <source>
        <dbReference type="EMBL" id="TPG05973.1"/>
    </source>
</evidence>
<dbReference type="InterPro" id="IPR005346">
    <property type="entry name" value="RnfH"/>
</dbReference>
<evidence type="ECO:0000313" key="4">
    <source>
        <dbReference type="Proteomes" id="UP000319486"/>
    </source>
</evidence>
<protein>
    <recommendedName>
        <fullName evidence="2">UPF0125 protein EAH88_15180</fullName>
    </recommendedName>
</protein>
<reference evidence="3 4" key="1">
    <citation type="journal article" date="2019" name="Environ. Microbiol.">
        <title>Species interactions and distinct microbial communities in high Arctic permafrost affected cryosols are associated with the CH4 and CO2 gas fluxes.</title>
        <authorList>
            <person name="Altshuler I."/>
            <person name="Hamel J."/>
            <person name="Turney S."/>
            <person name="Magnuson E."/>
            <person name="Levesque R."/>
            <person name="Greer C."/>
            <person name="Whyte L.G."/>
        </authorList>
    </citation>
    <scope>NUCLEOTIDE SEQUENCE [LARGE SCALE GENOMIC DNA]</scope>
    <source>
        <strain evidence="3 4">S13Y</strain>
    </source>
</reference>
<keyword evidence="4" id="KW-1185">Reference proteome</keyword>
<comment type="similarity">
    <text evidence="1 2">Belongs to the UPF0125 (RnfH) family.</text>
</comment>
<dbReference type="Gene3D" id="3.10.20.280">
    <property type="entry name" value="RnfH-like"/>
    <property type="match status" value="1"/>
</dbReference>
<sequence>MAERKVVVDVVYAGADRQILLRVELPWGSTVKQAIDASGIAGMLPDGVVDLLRLGIFASKVAPDHMVQEGDRIEIYRPLVLDPMEARRQRAR</sequence>